<name>A0A7X1F9J4_9SPHN</name>
<sequence>MASADFPATFAALRDLMLTAAPDQLVVTDQPGDLVLHTRTVDPRTGKPVWFGAVTLRKGYVAYHLCGFRGHRAHHSDLIARGNPR</sequence>
<dbReference type="EMBL" id="JACLAU010000029">
    <property type="protein sequence ID" value="MBC2652928.1"/>
    <property type="molecule type" value="Genomic_DNA"/>
</dbReference>
<proteinExistence type="predicted"/>
<dbReference type="Proteomes" id="UP000520156">
    <property type="component" value="Unassembled WGS sequence"/>
</dbReference>
<organism evidence="1 2">
    <name type="scientific">Novosphingobium aerophilum</name>
    <dbReference type="NCBI Taxonomy" id="2839843"/>
    <lineage>
        <taxon>Bacteria</taxon>
        <taxon>Pseudomonadati</taxon>
        <taxon>Pseudomonadota</taxon>
        <taxon>Alphaproteobacteria</taxon>
        <taxon>Sphingomonadales</taxon>
        <taxon>Sphingomonadaceae</taxon>
        <taxon>Novosphingobium</taxon>
    </lineage>
</organism>
<dbReference type="AlphaFoldDB" id="A0A7X1F9J4"/>
<accession>A0A7X1F9J4</accession>
<evidence type="ECO:0000313" key="2">
    <source>
        <dbReference type="Proteomes" id="UP000520156"/>
    </source>
</evidence>
<gene>
    <name evidence="1" type="ORF">H7F49_14615</name>
</gene>
<reference evidence="1 2" key="1">
    <citation type="submission" date="2020-08" db="EMBL/GenBank/DDBJ databases">
        <title>The genome sequence of Novosphingobium flavum 4Y4.</title>
        <authorList>
            <person name="Liu Y."/>
        </authorList>
    </citation>
    <scope>NUCLEOTIDE SEQUENCE [LARGE SCALE GENOMIC DNA]</scope>
    <source>
        <strain evidence="1 2">4Y4</strain>
    </source>
</reference>
<keyword evidence="2" id="KW-1185">Reference proteome</keyword>
<dbReference type="RefSeq" id="WP_185684313.1">
    <property type="nucleotide sequence ID" value="NZ_JACLAU010000029.1"/>
</dbReference>
<protein>
    <submittedName>
        <fullName evidence="1">Uncharacterized protein</fullName>
    </submittedName>
</protein>
<evidence type="ECO:0000313" key="1">
    <source>
        <dbReference type="EMBL" id="MBC2652928.1"/>
    </source>
</evidence>
<comment type="caution">
    <text evidence="1">The sequence shown here is derived from an EMBL/GenBank/DDBJ whole genome shotgun (WGS) entry which is preliminary data.</text>
</comment>